<gene>
    <name evidence="4" type="ORF">KK083_29240</name>
</gene>
<evidence type="ECO:0000313" key="5">
    <source>
        <dbReference type="Proteomes" id="UP001319200"/>
    </source>
</evidence>
<dbReference type="RefSeq" id="WP_254169701.1">
    <property type="nucleotide sequence ID" value="NZ_JAHESF010000054.1"/>
</dbReference>
<evidence type="ECO:0000259" key="2">
    <source>
        <dbReference type="Pfam" id="PF03372"/>
    </source>
</evidence>
<dbReference type="Proteomes" id="UP001319200">
    <property type="component" value="Unassembled WGS sequence"/>
</dbReference>
<dbReference type="Pfam" id="PF03372">
    <property type="entry name" value="Exo_endo_phos"/>
    <property type="match status" value="1"/>
</dbReference>
<accession>A0AAP2DT31</accession>
<reference evidence="4 5" key="1">
    <citation type="submission" date="2021-05" db="EMBL/GenBank/DDBJ databases">
        <title>A Polyphasic approach of four new species of the genus Ohtaekwangia: Ohtaekwangia histidinii sp. nov., Ohtaekwangia cretensis sp. nov., Ohtaekwangia indiensis sp. nov., Ohtaekwangia reichenbachii sp. nov. from diverse environment.</title>
        <authorList>
            <person name="Octaviana S."/>
        </authorList>
    </citation>
    <scope>NUCLEOTIDE SEQUENCE [LARGE SCALE GENOMIC DNA]</scope>
    <source>
        <strain evidence="4 5">PWU4</strain>
    </source>
</reference>
<organism evidence="4 5">
    <name type="scientific">Chryseosolibacter histidini</name>
    <dbReference type="NCBI Taxonomy" id="2782349"/>
    <lineage>
        <taxon>Bacteria</taxon>
        <taxon>Pseudomonadati</taxon>
        <taxon>Bacteroidota</taxon>
        <taxon>Cytophagia</taxon>
        <taxon>Cytophagales</taxon>
        <taxon>Chryseotaleaceae</taxon>
        <taxon>Chryseosolibacter</taxon>
    </lineage>
</organism>
<protein>
    <recommendedName>
        <fullName evidence="6">T9SS type A sorting domain-containing protein</fullName>
    </recommendedName>
</protein>
<feature type="domain" description="DUF5689" evidence="3">
    <location>
        <begin position="350"/>
        <end position="519"/>
    </location>
</feature>
<feature type="signal peptide" evidence="1">
    <location>
        <begin position="1"/>
        <end position="21"/>
    </location>
</feature>
<sequence>MKKLSLLCFLLCCAGSTVMKAQVALTTLNVPHEQNFNSLGTAASNDIGTLPAGWLFLETGTNANTTYGAGTGSSNTGNTYSFGLDASDRAFGGLLSGSLTPTLGAFFINQTGTTVTSLTIAYRGEQWRLGAGGRGSDRLDFEISTDATSLASGTWTAIDNLDFSSPVTTGTARALDGNQDANSAAITFTLEGLTIGNGAVFFIRWTDFNAANADDGLAIDNFSITPSGIPADEPSITVSPAGLAFGEVVVPATTTLSYEVKGANLDEPITITSVHTAYSLSTDATSFSSSVALPDTGGVVFVRFAPLTDGIANTVITHTSGTTTKGLAVTGSGFVQADHIIPIATARAASTGTRVTVAGRITVANEHGNPAFVQDATGGIPVFDAALAHGVSIGDSVIVTGPVGLFNDQKQISGAGTFYTRIAAAPKVIAPKPISLSDLAANEGLLVTVQHVSMVNPDLFFYPQSTERIGDGVTQADLRIDGDTNIPGLAKPQGVTSITGVVGRFRANAQLLPRFEADVPGVAPYAIPSDTIARSKTLDVVNWNLEFFGARSEDYRNEEYGPEDEALQLENVRRVLDTLRADIIAVQEVSDENLLAALVYQLGHYAFTCSQRYSYSFQGPSDEFPPQKVCFIYDTTTITVRGARAMFESLYDSARNGYPSLLPGYPEGASSFYSSGRLPYQLTVDVTINGVTETVTLIDIHAKSGATAADRSRRLYDAAVLKDSLDAGATLGNLIILGDLNDDLDQSIVTGLGSPYASFVSDTAYVAVTKALSDAGARSTVSFGDVIDHQILSNDLRDEYVNGSAQIVPPFRLVTSYATTTSDHLPVITRYTLQAPEATFVQQNAALTEDSTGYTVNILLSKPVTRDLQLRIALSGNATYGSDFTTQPAVSGNVMVVNLAAGSTSAFFTITVLNDAADELLETAVFTLQPGTGIGTGAQPVFTLSIEDNDIPVVSFKDRYAASEEGSDAHTVKLKLSSAVASDQTVTLSLYSLHNTVYGTDYITSPAAENGTVTVTVPAGSNEAQFTITALADRKREMPWELISFYLNDTSDGLIAAQPRLFIFTIIDVRWKPSFTVFPNPTHGPVSITCEGLDDDEKINAELRSPHGELLLRKRGTLDEMDNLISTKLENGRRGVYTLKLTIEEESYLIRIVRN</sequence>
<dbReference type="EMBL" id="JAHESF010000054">
    <property type="protein sequence ID" value="MBT1701014.1"/>
    <property type="molecule type" value="Genomic_DNA"/>
</dbReference>
<dbReference type="SUPFAM" id="SSF141072">
    <property type="entry name" value="CalX-like"/>
    <property type="match status" value="2"/>
</dbReference>
<keyword evidence="1" id="KW-0732">Signal</keyword>
<dbReference type="InterPro" id="IPR036691">
    <property type="entry name" value="Endo/exonu/phosph_ase_sf"/>
</dbReference>
<feature type="domain" description="Endonuclease/exonuclease/phosphatase" evidence="2">
    <location>
        <begin position="542"/>
        <end position="824"/>
    </location>
</feature>
<dbReference type="Gene3D" id="2.60.40.2030">
    <property type="match status" value="2"/>
</dbReference>
<keyword evidence="5" id="KW-1185">Reference proteome</keyword>
<dbReference type="Pfam" id="PF18942">
    <property type="entry name" value="DUF5689"/>
    <property type="match status" value="1"/>
</dbReference>
<dbReference type="Gene3D" id="3.60.10.10">
    <property type="entry name" value="Endonuclease/exonuclease/phosphatase"/>
    <property type="match status" value="1"/>
</dbReference>
<dbReference type="InterPro" id="IPR005135">
    <property type="entry name" value="Endo/exonuclease/phosphatase"/>
</dbReference>
<evidence type="ECO:0008006" key="6">
    <source>
        <dbReference type="Google" id="ProtNLM"/>
    </source>
</evidence>
<dbReference type="InterPro" id="IPR038081">
    <property type="entry name" value="CalX-like_sf"/>
</dbReference>
<evidence type="ECO:0000259" key="3">
    <source>
        <dbReference type="Pfam" id="PF18942"/>
    </source>
</evidence>
<evidence type="ECO:0000313" key="4">
    <source>
        <dbReference type="EMBL" id="MBT1701014.1"/>
    </source>
</evidence>
<feature type="chain" id="PRO_5042951077" description="T9SS type A sorting domain-containing protein" evidence="1">
    <location>
        <begin position="22"/>
        <end position="1155"/>
    </location>
</feature>
<dbReference type="GO" id="GO:0003824">
    <property type="term" value="F:catalytic activity"/>
    <property type="evidence" value="ECO:0007669"/>
    <property type="project" value="InterPro"/>
</dbReference>
<proteinExistence type="predicted"/>
<dbReference type="AlphaFoldDB" id="A0AAP2DT31"/>
<dbReference type="InterPro" id="IPR043744">
    <property type="entry name" value="DUF5689"/>
</dbReference>
<dbReference type="SUPFAM" id="SSF56219">
    <property type="entry name" value="DNase I-like"/>
    <property type="match status" value="1"/>
</dbReference>
<comment type="caution">
    <text evidence="4">The sequence shown here is derived from an EMBL/GenBank/DDBJ whole genome shotgun (WGS) entry which is preliminary data.</text>
</comment>
<evidence type="ECO:0000256" key="1">
    <source>
        <dbReference type="SAM" id="SignalP"/>
    </source>
</evidence>
<name>A0AAP2DT31_9BACT</name>